<evidence type="ECO:0000256" key="12">
    <source>
        <dbReference type="RuleBase" id="RU003519"/>
    </source>
</evidence>
<evidence type="ECO:0000313" key="14">
    <source>
        <dbReference type="EnsemblMetazoa" id="ASTEI08492-PA"/>
    </source>
</evidence>
<evidence type="ECO:0000256" key="9">
    <source>
        <dbReference type="ARBA" id="ARBA00023207"/>
    </source>
</evidence>
<comment type="subcellular location">
    <subcellularLocation>
        <location evidence="1 12">Cell membrane</location>
        <topology evidence="1 12">Lipid-anchor</topology>
        <topology evidence="1 12">GPI-anchor</topology>
    </subcellularLocation>
</comment>
<evidence type="ECO:0000256" key="5">
    <source>
        <dbReference type="ARBA" id="ARBA00022729"/>
    </source>
</evidence>
<comment type="function">
    <text evidence="12">Cell surface proteoglycan.</text>
</comment>
<dbReference type="AlphaFoldDB" id="A0A182YJ56"/>
<dbReference type="GO" id="GO:0090263">
    <property type="term" value="P:positive regulation of canonical Wnt signaling pathway"/>
    <property type="evidence" value="ECO:0007669"/>
    <property type="project" value="TreeGrafter"/>
</dbReference>
<dbReference type="GO" id="GO:0098552">
    <property type="term" value="C:side of membrane"/>
    <property type="evidence" value="ECO:0007669"/>
    <property type="project" value="UniProtKB-KW"/>
</dbReference>
<feature type="region of interest" description="Disordered" evidence="13">
    <location>
        <begin position="128"/>
        <end position="170"/>
    </location>
</feature>
<dbReference type="GO" id="GO:0009986">
    <property type="term" value="C:cell surface"/>
    <property type="evidence" value="ECO:0007669"/>
    <property type="project" value="TreeGrafter"/>
</dbReference>
<dbReference type="Proteomes" id="UP000076408">
    <property type="component" value="Unassembled WGS sequence"/>
</dbReference>
<reference evidence="15" key="1">
    <citation type="journal article" date="2014" name="Genome Biol.">
        <title>Genome analysis of a major urban malaria vector mosquito, Anopheles stephensi.</title>
        <authorList>
            <person name="Jiang X."/>
            <person name="Peery A."/>
            <person name="Hall A.B."/>
            <person name="Sharma A."/>
            <person name="Chen X.G."/>
            <person name="Waterhouse R.M."/>
            <person name="Komissarov A."/>
            <person name="Riehle M.M."/>
            <person name="Shouche Y."/>
            <person name="Sharakhova M.V."/>
            <person name="Lawson D."/>
            <person name="Pakpour N."/>
            <person name="Arensburger P."/>
            <person name="Davidson V.L."/>
            <person name="Eiglmeier K."/>
            <person name="Emrich S."/>
            <person name="George P."/>
            <person name="Kennedy R.C."/>
            <person name="Mane S.P."/>
            <person name="Maslen G."/>
            <person name="Oringanje C."/>
            <person name="Qi Y."/>
            <person name="Settlage R."/>
            <person name="Tojo M."/>
            <person name="Tubio J.M."/>
            <person name="Unger M.F."/>
            <person name="Wang B."/>
            <person name="Vernick K.D."/>
            <person name="Ribeiro J.M."/>
            <person name="James A.A."/>
            <person name="Michel K."/>
            <person name="Riehle M.A."/>
            <person name="Luckhart S."/>
            <person name="Sharakhov I.V."/>
            <person name="Tu Z."/>
        </authorList>
    </citation>
    <scope>NUCLEOTIDE SEQUENCE [LARGE SCALE GENOMIC DNA]</scope>
    <source>
        <strain evidence="15">Indian</strain>
    </source>
</reference>
<evidence type="ECO:0000256" key="13">
    <source>
        <dbReference type="SAM" id="MobiDB-lite"/>
    </source>
</evidence>
<dbReference type="OMA" id="NEHCWNG"/>
<keyword evidence="10 12" id="KW-0449">Lipoprotein</keyword>
<keyword evidence="5" id="KW-0732">Signal</keyword>
<proteinExistence type="inferred from homology"/>
<dbReference type="GO" id="GO:0005886">
    <property type="term" value="C:plasma membrane"/>
    <property type="evidence" value="ECO:0007669"/>
    <property type="project" value="UniProtKB-SubCell"/>
</dbReference>
<dbReference type="GO" id="GO:0005576">
    <property type="term" value="C:extracellular region"/>
    <property type="evidence" value="ECO:0007669"/>
    <property type="project" value="TreeGrafter"/>
</dbReference>
<evidence type="ECO:0000256" key="8">
    <source>
        <dbReference type="ARBA" id="ARBA00023180"/>
    </source>
</evidence>
<evidence type="ECO:0000256" key="2">
    <source>
        <dbReference type="ARBA" id="ARBA00010260"/>
    </source>
</evidence>
<dbReference type="VEuPathDB" id="VectorBase:ASTE001948"/>
<dbReference type="GO" id="GO:1905475">
    <property type="term" value="P:regulation of protein localization to membrane"/>
    <property type="evidence" value="ECO:0007669"/>
    <property type="project" value="TreeGrafter"/>
</dbReference>
<keyword evidence="15" id="KW-1185">Reference proteome</keyword>
<evidence type="ECO:0000256" key="3">
    <source>
        <dbReference type="ARBA" id="ARBA00022475"/>
    </source>
</evidence>
<keyword evidence="4 12" id="KW-0336">GPI-anchor</keyword>
<sequence length="219" mass="24166">MPSEYLADGSYDDAPQTLAGSSKWSLAPNNEMLQFQMTIDKNKDLFIQLSTTLCEDEDYHPTDEDCWTGSSLSDYTQQVVTTIGDRYNPEVMYNATATVSPHMQTLVDRLINLKTAVNKAYSSNNFRSDVDKMQSDMAEGSGDSYPSDDDEDGDLASGSGDDDVSARTVFRDVPKVTPTLNENSSSKRISASSCWSLLSVSTVVLSLPLLLLNDRFSRH</sequence>
<dbReference type="Pfam" id="PF01153">
    <property type="entry name" value="Glypican"/>
    <property type="match status" value="1"/>
</dbReference>
<dbReference type="PANTHER" id="PTHR10822">
    <property type="entry name" value="GLYPICAN"/>
    <property type="match status" value="1"/>
</dbReference>
<dbReference type="VEuPathDB" id="VectorBase:ASTEI20_036415"/>
<dbReference type="VEuPathDB" id="VectorBase:ASTEI08492"/>
<evidence type="ECO:0000256" key="10">
    <source>
        <dbReference type="ARBA" id="ARBA00023288"/>
    </source>
</evidence>
<dbReference type="GO" id="GO:0016477">
    <property type="term" value="P:cell migration"/>
    <property type="evidence" value="ECO:0007669"/>
    <property type="project" value="TreeGrafter"/>
</dbReference>
<keyword evidence="8" id="KW-0325">Glycoprotein</keyword>
<comment type="similarity">
    <text evidence="2 11">Belongs to the glypican family.</text>
</comment>
<keyword evidence="7 12" id="KW-0472">Membrane</keyword>
<dbReference type="EnsemblMetazoa" id="ASTEI08492-RA">
    <property type="protein sequence ID" value="ASTEI08492-PA"/>
    <property type="gene ID" value="ASTEI08492"/>
</dbReference>
<keyword evidence="6 12" id="KW-0654">Proteoglycan</keyword>
<evidence type="ECO:0000256" key="1">
    <source>
        <dbReference type="ARBA" id="ARBA00004609"/>
    </source>
</evidence>
<name>A0A182YJ56_ANOST</name>
<dbReference type="InterPro" id="IPR001863">
    <property type="entry name" value="Glypican"/>
</dbReference>
<accession>A0A182YJ56</accession>
<evidence type="ECO:0000313" key="15">
    <source>
        <dbReference type="Proteomes" id="UP000076408"/>
    </source>
</evidence>
<keyword evidence="3" id="KW-1003">Cell membrane</keyword>
<organism evidence="14 15">
    <name type="scientific">Anopheles stephensi</name>
    <name type="common">Indo-Pakistan malaria mosquito</name>
    <dbReference type="NCBI Taxonomy" id="30069"/>
    <lineage>
        <taxon>Eukaryota</taxon>
        <taxon>Metazoa</taxon>
        <taxon>Ecdysozoa</taxon>
        <taxon>Arthropoda</taxon>
        <taxon>Hexapoda</taxon>
        <taxon>Insecta</taxon>
        <taxon>Pterygota</taxon>
        <taxon>Neoptera</taxon>
        <taxon>Endopterygota</taxon>
        <taxon>Diptera</taxon>
        <taxon>Nematocera</taxon>
        <taxon>Culicoidea</taxon>
        <taxon>Culicidae</taxon>
        <taxon>Anophelinae</taxon>
        <taxon>Anopheles</taxon>
    </lineage>
</organism>
<reference evidence="14" key="2">
    <citation type="submission" date="2020-05" db="UniProtKB">
        <authorList>
            <consortium name="EnsemblMetazoa"/>
        </authorList>
    </citation>
    <scope>IDENTIFICATION</scope>
    <source>
        <strain evidence="14">Indian</strain>
    </source>
</reference>
<evidence type="ECO:0000256" key="6">
    <source>
        <dbReference type="ARBA" id="ARBA00022974"/>
    </source>
</evidence>
<evidence type="ECO:0000256" key="11">
    <source>
        <dbReference type="RuleBase" id="RU003518"/>
    </source>
</evidence>
<protein>
    <submittedName>
        <fullName evidence="14">Uncharacterized protein</fullName>
    </submittedName>
</protein>
<evidence type="ECO:0000256" key="7">
    <source>
        <dbReference type="ARBA" id="ARBA00023136"/>
    </source>
</evidence>
<evidence type="ECO:0000256" key="4">
    <source>
        <dbReference type="ARBA" id="ARBA00022622"/>
    </source>
</evidence>
<dbReference type="STRING" id="30069.A0A182YJ56"/>
<keyword evidence="9 12" id="KW-0357">Heparan sulfate</keyword>
<dbReference type="PANTHER" id="PTHR10822:SF29">
    <property type="entry name" value="DIVISION ABNORMALLY DELAYED PROTEIN"/>
    <property type="match status" value="1"/>
</dbReference>